<dbReference type="KEGG" id="pmuc:ING2E5A_2380"/>
<organism evidence="2 3">
    <name type="scientific">Petrimonas mucosa</name>
    <dbReference type="NCBI Taxonomy" id="1642646"/>
    <lineage>
        <taxon>Bacteria</taxon>
        <taxon>Pseudomonadati</taxon>
        <taxon>Bacteroidota</taxon>
        <taxon>Bacteroidia</taxon>
        <taxon>Bacteroidales</taxon>
        <taxon>Dysgonomonadaceae</taxon>
        <taxon>Petrimonas</taxon>
    </lineage>
</organism>
<dbReference type="STRING" id="1642646.ING2E5A_2380"/>
<keyword evidence="1" id="KW-0732">Signal</keyword>
<proteinExistence type="predicted"/>
<gene>
    <name evidence="2" type="ORF">ING2E5A_2380</name>
</gene>
<reference evidence="2 3" key="1">
    <citation type="submission" date="2016-08" db="EMBL/GenBank/DDBJ databases">
        <authorList>
            <person name="Seilhamer J.J."/>
        </authorList>
    </citation>
    <scope>NUCLEOTIDE SEQUENCE [LARGE SCALE GENOMIC DNA]</scope>
    <source>
        <strain evidence="2">ING2-E5A</strain>
    </source>
</reference>
<dbReference type="AlphaFoldDB" id="A0A1G4G9J1"/>
<keyword evidence="3" id="KW-1185">Reference proteome</keyword>
<protein>
    <recommendedName>
        <fullName evidence="4">DUF4252 domain-containing protein</fullName>
    </recommendedName>
</protein>
<dbReference type="EMBL" id="LT608328">
    <property type="protein sequence ID" value="SCM59182.1"/>
    <property type="molecule type" value="Genomic_DNA"/>
</dbReference>
<evidence type="ECO:0000313" key="2">
    <source>
        <dbReference type="EMBL" id="SCM59182.1"/>
    </source>
</evidence>
<feature type="chain" id="PRO_5009603997" description="DUF4252 domain-containing protein" evidence="1">
    <location>
        <begin position="20"/>
        <end position="175"/>
    </location>
</feature>
<dbReference type="RefSeq" id="WP_071137507.1">
    <property type="nucleotide sequence ID" value="NZ_DUQN01000108.1"/>
</dbReference>
<name>A0A1G4G9J1_9BACT</name>
<sequence>MKRIFLFLLTLFMASSAFAGDFITRFLKECVEPERPVSNVNIGKAMLDKMAANTSDEELKATFRELKSIRIITTENRSDSRHYYDKAKEMAAAEFSDFEELASINEKGSQINILLRKSDEKMQDLILIALDNESKLTIITVSGNIDLNSISKLSDSLQEKRAEEPLLNKDNDREN</sequence>
<dbReference type="Proteomes" id="UP000178485">
    <property type="component" value="Chromosome i"/>
</dbReference>
<dbReference type="Pfam" id="PF14060">
    <property type="entry name" value="DUF4252"/>
    <property type="match status" value="1"/>
</dbReference>
<evidence type="ECO:0000256" key="1">
    <source>
        <dbReference type="SAM" id="SignalP"/>
    </source>
</evidence>
<dbReference type="InterPro" id="IPR025348">
    <property type="entry name" value="DUF4252"/>
</dbReference>
<accession>A0A1G4G9J1</accession>
<evidence type="ECO:0008006" key="4">
    <source>
        <dbReference type="Google" id="ProtNLM"/>
    </source>
</evidence>
<evidence type="ECO:0000313" key="3">
    <source>
        <dbReference type="Proteomes" id="UP000178485"/>
    </source>
</evidence>
<feature type="signal peptide" evidence="1">
    <location>
        <begin position="1"/>
        <end position="19"/>
    </location>
</feature>